<reference evidence="4 5" key="1">
    <citation type="journal article" date="2023" name="bioRxiv">
        <title>High-quality genome assemblies of four members of thePodospora anserinaspecies complex.</title>
        <authorList>
            <person name="Ament-Velasquez S.L."/>
            <person name="Vogan A.A."/>
            <person name="Wallerman O."/>
            <person name="Hartmann F."/>
            <person name="Gautier V."/>
            <person name="Silar P."/>
            <person name="Giraud T."/>
            <person name="Johannesson H."/>
        </authorList>
    </citation>
    <scope>NUCLEOTIDE SEQUENCE [LARGE SCALE GENOMIC DNA]</scope>
    <source>
        <strain evidence="4 5">CBS 124.78</strain>
    </source>
</reference>
<proteinExistence type="inferred from homology"/>
<dbReference type="SUPFAM" id="SSF52499">
    <property type="entry name" value="Isochorismatase-like hydrolases"/>
    <property type="match status" value="1"/>
</dbReference>
<protein>
    <recommendedName>
        <fullName evidence="3">Fe2OG dioxygenase domain-containing protein</fullName>
    </recommendedName>
</protein>
<dbReference type="PANTHER" id="PTHR31212">
    <property type="entry name" value="ALPHA-KETOGLUTARATE-DEPENDENT DIOXYGENASE ALKB HOMOLOG 3"/>
    <property type="match status" value="1"/>
</dbReference>
<comment type="similarity">
    <text evidence="1">Belongs to the isochorismatase family.</text>
</comment>
<dbReference type="InterPro" id="IPR037151">
    <property type="entry name" value="AlkB-like_sf"/>
</dbReference>
<feature type="compositionally biased region" description="Polar residues" evidence="2">
    <location>
        <begin position="307"/>
        <end position="319"/>
    </location>
</feature>
<dbReference type="Proteomes" id="UP001323617">
    <property type="component" value="Unassembled WGS sequence"/>
</dbReference>
<dbReference type="InterPro" id="IPR027450">
    <property type="entry name" value="AlkB-like"/>
</dbReference>
<dbReference type="GeneID" id="87967196"/>
<sequence length="1033" mass="112742">MRPAFPINPAAIPAIRTRKALLVVDLQNDFISPDGALPVSEPDDFMKRSLELVKVFRDSGAGDVVWVRSEFERHRSLSAEGEQIITANVPIRPPRPGSARGRPPTSREHDGAAMEADDEAFLSNGGAPKKPCVRKGTKGAELVAEVQEAVDATRDIVFTKTHYSAFASSQQELVQTLRRRFVTGLYVCGALTNISIYATALDAGRHGYEMTIVEDCCGFRNQLRHFNAVKQLVQLTGSQVVNASAVMQELQPPPADSRPSGLSPFISNMQLNRPSGSSVTPRKDKAPGPTSTSAKTAPPPPDRGASGPSTSTAAHQRPSQDAHVQVQQQYIHTPLEADSDSSPSGNDDESLRKQEKQPVTSGGGSKQGELSLSSPQGPARAPGAPITKSENATRVRTHARLRLRNSGSDKSFASPPRSPPNADPTPPAVKDSTEKKADPDEPHQTKRTKIEVGSETDNMDKKQHDSLKIEPDPEVEKITQQLTNSKIEVDSDSERDSKEPGSPKMEAGPDAKSVDVKLTSAVSEPSCEGDTHVITNVLSPTLAADAFERLLEEVSWAGMSHMGGEVPRRIAVQGEVDKDGNMPVYRHPADESPPLLPFSPTVLQIKTAIEKHLGHPVNHVLIQHYRGGDDYISEHSDKTLDIVPNSFIANLSLGAERTMVFRTKRRPSKHHQEETSPAEKAKRQIQRVPLPHNSLLRMGLSTNKHWLHAIRPDKRPPLSKSPSELSHSGHRISLTFRQIGTYINPSQTLIWGQGSPGKTFGEAQPVRNGQTPEAIQLLKAFSAENNDPAFDWEGFYAGGFTVLHMGTPKRYCLGSDVIANASVLFALGELGVNCAKGSVSTAGGRFEDNDPDRGVVEGWGNVLRYLDAVYGAGRRYDQFGPGQVAKRFMLLDRAVREFGEGIWRPVREGLGERLGGEEPGMGKVKKVVTVLLWEELEFWEGEVRAGAERGKGLFVLGGETASPVDFALWPVLHDIVRVCGEQVFAVSFGSKGKTTEEGEEEIKQVYLRKYYEGIKQRAGVRERVLGLWEGEPL</sequence>
<keyword evidence="5" id="KW-1185">Reference proteome</keyword>
<dbReference type="Pfam" id="PF00857">
    <property type="entry name" value="Isochorismatase"/>
    <property type="match status" value="1"/>
</dbReference>
<dbReference type="InterPro" id="IPR032854">
    <property type="entry name" value="ALKBH3"/>
</dbReference>
<comment type="caution">
    <text evidence="4">The sequence shown here is derived from an EMBL/GenBank/DDBJ whole genome shotgun (WGS) entry which is preliminary data.</text>
</comment>
<dbReference type="EMBL" id="JAFFHC010000004">
    <property type="protein sequence ID" value="KAK4676440.1"/>
    <property type="molecule type" value="Genomic_DNA"/>
</dbReference>
<dbReference type="InterPro" id="IPR036380">
    <property type="entry name" value="Isochorismatase-like_sf"/>
</dbReference>
<dbReference type="Gene3D" id="3.40.50.850">
    <property type="entry name" value="Isochorismatase-like"/>
    <property type="match status" value="1"/>
</dbReference>
<name>A0ABR0I8A9_9PEZI</name>
<feature type="compositionally biased region" description="Basic and acidic residues" evidence="2">
    <location>
        <begin position="670"/>
        <end position="682"/>
    </location>
</feature>
<feature type="region of interest" description="Disordered" evidence="2">
    <location>
        <begin position="250"/>
        <end position="513"/>
    </location>
</feature>
<dbReference type="InterPro" id="IPR000868">
    <property type="entry name" value="Isochorismatase-like_dom"/>
</dbReference>
<dbReference type="PANTHER" id="PTHR31212:SF5">
    <property type="entry name" value="ISOCHORISMATASE FAMILY PROTEIN FAMILY (AFU_ORTHOLOGUE AFUA_3G14500)"/>
    <property type="match status" value="1"/>
</dbReference>
<dbReference type="Pfam" id="PF13532">
    <property type="entry name" value="2OG-FeII_Oxy_2"/>
    <property type="match status" value="1"/>
</dbReference>
<gene>
    <name evidence="4" type="ORF">QC764_400670</name>
</gene>
<dbReference type="Gene3D" id="2.60.120.590">
    <property type="entry name" value="Alpha-ketoglutarate-dependent dioxygenase AlkB-like"/>
    <property type="match status" value="1"/>
</dbReference>
<feature type="compositionally biased region" description="Low complexity" evidence="2">
    <location>
        <begin position="287"/>
        <end position="296"/>
    </location>
</feature>
<feature type="compositionally biased region" description="Pro residues" evidence="2">
    <location>
        <begin position="416"/>
        <end position="427"/>
    </location>
</feature>
<dbReference type="PROSITE" id="PS51471">
    <property type="entry name" value="FE2OG_OXY"/>
    <property type="match status" value="1"/>
</dbReference>
<evidence type="ECO:0000256" key="2">
    <source>
        <dbReference type="SAM" id="MobiDB-lite"/>
    </source>
</evidence>
<feature type="region of interest" description="Disordered" evidence="2">
    <location>
        <begin position="89"/>
        <end position="112"/>
    </location>
</feature>
<feature type="region of interest" description="Disordered" evidence="2">
    <location>
        <begin position="664"/>
        <end position="684"/>
    </location>
</feature>
<evidence type="ECO:0000259" key="3">
    <source>
        <dbReference type="PROSITE" id="PS51471"/>
    </source>
</evidence>
<evidence type="ECO:0000313" key="4">
    <source>
        <dbReference type="EMBL" id="KAK4676440.1"/>
    </source>
</evidence>
<dbReference type="InterPro" id="IPR005123">
    <property type="entry name" value="Oxoglu/Fe-dep_dioxygenase_dom"/>
</dbReference>
<feature type="domain" description="Fe2OG dioxygenase" evidence="3">
    <location>
        <begin position="616"/>
        <end position="740"/>
    </location>
</feature>
<organism evidence="4 5">
    <name type="scientific">Podospora pseudoanserina</name>
    <dbReference type="NCBI Taxonomy" id="2609844"/>
    <lineage>
        <taxon>Eukaryota</taxon>
        <taxon>Fungi</taxon>
        <taxon>Dikarya</taxon>
        <taxon>Ascomycota</taxon>
        <taxon>Pezizomycotina</taxon>
        <taxon>Sordariomycetes</taxon>
        <taxon>Sordariomycetidae</taxon>
        <taxon>Sordariales</taxon>
        <taxon>Podosporaceae</taxon>
        <taxon>Podospora</taxon>
    </lineage>
</organism>
<evidence type="ECO:0000313" key="5">
    <source>
        <dbReference type="Proteomes" id="UP001323617"/>
    </source>
</evidence>
<evidence type="ECO:0000256" key="1">
    <source>
        <dbReference type="ARBA" id="ARBA00006336"/>
    </source>
</evidence>
<feature type="compositionally biased region" description="Polar residues" evidence="2">
    <location>
        <begin position="265"/>
        <end position="280"/>
    </location>
</feature>
<accession>A0ABR0I8A9</accession>
<feature type="compositionally biased region" description="Basic and acidic residues" evidence="2">
    <location>
        <begin position="431"/>
        <end position="477"/>
    </location>
</feature>
<dbReference type="RefSeq" id="XP_062799910.1">
    <property type="nucleotide sequence ID" value="XM_062946331.1"/>
</dbReference>
<feature type="compositionally biased region" description="Basic and acidic residues" evidence="2">
    <location>
        <begin position="487"/>
        <end position="513"/>
    </location>
</feature>
<dbReference type="CDD" id="cd00431">
    <property type="entry name" value="cysteine_hydrolases"/>
    <property type="match status" value="1"/>
</dbReference>
<dbReference type="SUPFAM" id="SSF51197">
    <property type="entry name" value="Clavaminate synthase-like"/>
    <property type="match status" value="1"/>
</dbReference>